<dbReference type="InterPro" id="IPR012588">
    <property type="entry name" value="Exosome-assoc_fac_Rrp6_N"/>
</dbReference>
<accession>A0A8S2RGT0</accession>
<dbReference type="Pfam" id="PF08066">
    <property type="entry name" value="PMC2NT"/>
    <property type="match status" value="1"/>
</dbReference>
<sequence>MSSETPTSPFLGEFASVNVFKDEACSKVMKLIRTSNDLARASDHDFLMSFQPLRRRMDKIAEKILHNVNVLLRNENLNRNLGGSSWKDVDHEEKIDKLIDINDILFERISSSLDEAAGLKKAPEVKLLVPSIRNVPATWSKNEGFVLQEKVQPIRQRRSHPGVFSLAQQNSKNIPKSQLKFTDKVDNNVTMPFIPKIRVKPNAKTPLPVMITQIEDPWSVDQLLLEKHPEIHQFYEKELIENSKRLQLIPQTHAVP</sequence>
<dbReference type="InterPro" id="IPR036397">
    <property type="entry name" value="RNaseH_sf"/>
</dbReference>
<feature type="domain" description="Exosome-associated factor Rrp6 N-terminal" evidence="1">
    <location>
        <begin position="29"/>
        <end position="118"/>
    </location>
</feature>
<dbReference type="EMBL" id="CAJOBA010044142">
    <property type="protein sequence ID" value="CAF4159819.1"/>
    <property type="molecule type" value="Genomic_DNA"/>
</dbReference>
<dbReference type="Proteomes" id="UP000677228">
    <property type="component" value="Unassembled WGS sequence"/>
</dbReference>
<dbReference type="GO" id="GO:0006396">
    <property type="term" value="P:RNA processing"/>
    <property type="evidence" value="ECO:0007669"/>
    <property type="project" value="InterPro"/>
</dbReference>
<proteinExistence type="predicted"/>
<evidence type="ECO:0000259" key="1">
    <source>
        <dbReference type="Pfam" id="PF08066"/>
    </source>
</evidence>
<organism evidence="3 4">
    <name type="scientific">Didymodactylos carnosus</name>
    <dbReference type="NCBI Taxonomy" id="1234261"/>
    <lineage>
        <taxon>Eukaryota</taxon>
        <taxon>Metazoa</taxon>
        <taxon>Spiralia</taxon>
        <taxon>Gnathifera</taxon>
        <taxon>Rotifera</taxon>
        <taxon>Eurotatoria</taxon>
        <taxon>Bdelloidea</taxon>
        <taxon>Philodinida</taxon>
        <taxon>Philodinidae</taxon>
        <taxon>Didymodactylos</taxon>
    </lineage>
</organism>
<dbReference type="EMBL" id="CAJNOK010022502">
    <property type="protein sequence ID" value="CAF1349092.1"/>
    <property type="molecule type" value="Genomic_DNA"/>
</dbReference>
<protein>
    <recommendedName>
        <fullName evidence="1">Exosome-associated factor Rrp6 N-terminal domain-containing protein</fullName>
    </recommendedName>
</protein>
<dbReference type="GO" id="GO:0003676">
    <property type="term" value="F:nucleic acid binding"/>
    <property type="evidence" value="ECO:0007669"/>
    <property type="project" value="InterPro"/>
</dbReference>
<dbReference type="GO" id="GO:0000176">
    <property type="term" value="C:nuclear exosome (RNase complex)"/>
    <property type="evidence" value="ECO:0007669"/>
    <property type="project" value="InterPro"/>
</dbReference>
<evidence type="ECO:0000313" key="4">
    <source>
        <dbReference type="Proteomes" id="UP000682733"/>
    </source>
</evidence>
<comment type="caution">
    <text evidence="3">The sequence shown here is derived from an EMBL/GenBank/DDBJ whole genome shotgun (WGS) entry which is preliminary data.</text>
</comment>
<evidence type="ECO:0000313" key="2">
    <source>
        <dbReference type="EMBL" id="CAF1349092.1"/>
    </source>
</evidence>
<evidence type="ECO:0000313" key="3">
    <source>
        <dbReference type="EMBL" id="CAF4159819.1"/>
    </source>
</evidence>
<name>A0A8S2RGT0_9BILA</name>
<dbReference type="Proteomes" id="UP000682733">
    <property type="component" value="Unassembled WGS sequence"/>
</dbReference>
<gene>
    <name evidence="2" type="ORF">OVA965_LOCUS30711</name>
    <name evidence="3" type="ORF">TMI583_LOCUS31520</name>
</gene>
<reference evidence="3" key="1">
    <citation type="submission" date="2021-02" db="EMBL/GenBank/DDBJ databases">
        <authorList>
            <person name="Nowell W R."/>
        </authorList>
    </citation>
    <scope>NUCLEOTIDE SEQUENCE</scope>
</reference>
<dbReference type="AlphaFoldDB" id="A0A8S2RGT0"/>
<dbReference type="Gene3D" id="3.30.420.10">
    <property type="entry name" value="Ribonuclease H-like superfamily/Ribonuclease H"/>
    <property type="match status" value="1"/>
</dbReference>